<dbReference type="SUPFAM" id="SSF109604">
    <property type="entry name" value="HD-domain/PDEase-like"/>
    <property type="match status" value="1"/>
</dbReference>
<dbReference type="Gene3D" id="1.10.3210.10">
    <property type="entry name" value="Hypothetical protein af1432"/>
    <property type="match status" value="1"/>
</dbReference>
<keyword evidence="1" id="KW-0472">Membrane</keyword>
<dbReference type="PANTHER" id="PTHR21262">
    <property type="entry name" value="GUANOSINE-3',5'-BIS DIPHOSPHATE 3'-PYROPHOSPHOHYDROLASE"/>
    <property type="match status" value="1"/>
</dbReference>
<dbReference type="InterPro" id="IPR003607">
    <property type="entry name" value="HD/PDEase_dom"/>
</dbReference>
<feature type="transmembrane region" description="Helical" evidence="1">
    <location>
        <begin position="235"/>
        <end position="253"/>
    </location>
</feature>
<sequence length="273" mass="28835">MTLRALCRISWTMGSTMGGLARILSDTRRNRDIPLLFHAYELAERAHRGQRRRSGDRYITHPVEVATIVARHGGTVPAICAALLHDVVEDTGVRASVLHAEFGAEIAGAVDALTAGVVREGGAVSREVMLVAVADRLHNLRTLRYVAPAKRRRASIDTLAVHVPLARRLEIPAVAAEMTDLACATLDGLERRAVVLRPGRAVAAVRRVDVRGVVEAGAALGGGAAVVGSGAVPEWAVATGGAGVFALAVAVLFGRDPRGAQRLAGLIAAWKRR</sequence>
<evidence type="ECO:0000313" key="3">
    <source>
        <dbReference type="EMBL" id="PRY19555.1"/>
    </source>
</evidence>
<evidence type="ECO:0000256" key="1">
    <source>
        <dbReference type="SAM" id="Phobius"/>
    </source>
</evidence>
<dbReference type="GO" id="GO:0016301">
    <property type="term" value="F:kinase activity"/>
    <property type="evidence" value="ECO:0007669"/>
    <property type="project" value="UniProtKB-KW"/>
</dbReference>
<protein>
    <submittedName>
        <fullName evidence="3">GTP pyrophosphokinase</fullName>
    </submittedName>
</protein>
<keyword evidence="3" id="KW-0808">Transferase</keyword>
<dbReference type="PROSITE" id="PS51831">
    <property type="entry name" value="HD"/>
    <property type="match status" value="1"/>
</dbReference>
<accession>A0A2T0REG9</accession>
<dbReference type="InterPro" id="IPR006674">
    <property type="entry name" value="HD_domain"/>
</dbReference>
<feature type="domain" description="HD" evidence="2">
    <location>
        <begin position="58"/>
        <end position="140"/>
    </location>
</feature>
<reference evidence="3 4" key="1">
    <citation type="submission" date="2018-03" db="EMBL/GenBank/DDBJ databases">
        <title>Genomic Encyclopedia of Archaeal and Bacterial Type Strains, Phase II (KMG-II): from individual species to whole genera.</title>
        <authorList>
            <person name="Goeker M."/>
        </authorList>
    </citation>
    <scope>NUCLEOTIDE SEQUENCE [LARGE SCALE GENOMIC DNA]</scope>
    <source>
        <strain evidence="3 4">DSM 45348</strain>
    </source>
</reference>
<keyword evidence="3" id="KW-0418">Kinase</keyword>
<name>A0A2T0REG9_9ACTN</name>
<evidence type="ECO:0000259" key="2">
    <source>
        <dbReference type="PROSITE" id="PS51831"/>
    </source>
</evidence>
<dbReference type="Proteomes" id="UP000239209">
    <property type="component" value="Unassembled WGS sequence"/>
</dbReference>
<dbReference type="CDD" id="cd00077">
    <property type="entry name" value="HDc"/>
    <property type="match status" value="1"/>
</dbReference>
<dbReference type="PANTHER" id="PTHR21262:SF31">
    <property type="entry name" value="GTP PYROPHOSPHOKINASE"/>
    <property type="match status" value="1"/>
</dbReference>
<organism evidence="3 4">
    <name type="scientific">Pseudosporangium ferrugineum</name>
    <dbReference type="NCBI Taxonomy" id="439699"/>
    <lineage>
        <taxon>Bacteria</taxon>
        <taxon>Bacillati</taxon>
        <taxon>Actinomycetota</taxon>
        <taxon>Actinomycetes</taxon>
        <taxon>Micromonosporales</taxon>
        <taxon>Micromonosporaceae</taxon>
        <taxon>Pseudosporangium</taxon>
    </lineage>
</organism>
<dbReference type="EMBL" id="PVZG01000031">
    <property type="protein sequence ID" value="PRY19555.1"/>
    <property type="molecule type" value="Genomic_DNA"/>
</dbReference>
<evidence type="ECO:0000313" key="4">
    <source>
        <dbReference type="Proteomes" id="UP000239209"/>
    </source>
</evidence>
<dbReference type="AlphaFoldDB" id="A0A2T0REG9"/>
<keyword evidence="1" id="KW-1133">Transmembrane helix</keyword>
<keyword evidence="1" id="KW-0812">Transmembrane</keyword>
<dbReference type="GO" id="GO:0005886">
    <property type="term" value="C:plasma membrane"/>
    <property type="evidence" value="ECO:0007669"/>
    <property type="project" value="TreeGrafter"/>
</dbReference>
<keyword evidence="4" id="KW-1185">Reference proteome</keyword>
<proteinExistence type="predicted"/>
<dbReference type="Pfam" id="PF13328">
    <property type="entry name" value="HD_4"/>
    <property type="match status" value="2"/>
</dbReference>
<comment type="caution">
    <text evidence="3">The sequence shown here is derived from an EMBL/GenBank/DDBJ whole genome shotgun (WGS) entry which is preliminary data.</text>
</comment>
<dbReference type="SMART" id="SM00471">
    <property type="entry name" value="HDc"/>
    <property type="match status" value="1"/>
</dbReference>
<gene>
    <name evidence="3" type="ORF">CLV70_13114</name>
</gene>